<comment type="caution">
    <text evidence="8">The sequence shown here is derived from an EMBL/GenBank/DDBJ whole genome shotgun (WGS) entry which is preliminary data.</text>
</comment>
<dbReference type="Proteomes" id="UP000736335">
    <property type="component" value="Unassembled WGS sequence"/>
</dbReference>
<keyword evidence="9" id="KW-1185">Reference proteome</keyword>
<proteinExistence type="inferred from homology"/>
<gene>
    <name evidence="8" type="ORF">BJ322DRAFT_1107744</name>
</gene>
<keyword evidence="4" id="KW-0378">Hydrolase</keyword>
<evidence type="ECO:0000256" key="6">
    <source>
        <dbReference type="ARBA" id="ARBA00039131"/>
    </source>
</evidence>
<evidence type="ECO:0000313" key="8">
    <source>
        <dbReference type="EMBL" id="KAF9785855.1"/>
    </source>
</evidence>
<dbReference type="GO" id="GO:0017183">
    <property type="term" value="P:protein histidyl modification to diphthamide"/>
    <property type="evidence" value="ECO:0007669"/>
    <property type="project" value="TreeGrafter"/>
</dbReference>
<evidence type="ECO:0000256" key="3">
    <source>
        <dbReference type="ARBA" id="ARBA00022737"/>
    </source>
</evidence>
<protein>
    <recommendedName>
        <fullName evidence="6">methylated diphthine methylhydrolase</fullName>
        <ecNumber evidence="6">3.1.1.97</ecNumber>
    </recommendedName>
</protein>
<organism evidence="8 9">
    <name type="scientific">Thelephora terrestris</name>
    <dbReference type="NCBI Taxonomy" id="56493"/>
    <lineage>
        <taxon>Eukaryota</taxon>
        <taxon>Fungi</taxon>
        <taxon>Dikarya</taxon>
        <taxon>Basidiomycota</taxon>
        <taxon>Agaricomycotina</taxon>
        <taxon>Agaricomycetes</taxon>
        <taxon>Thelephorales</taxon>
        <taxon>Thelephoraceae</taxon>
        <taxon>Thelephora</taxon>
    </lineage>
</organism>
<evidence type="ECO:0000256" key="5">
    <source>
        <dbReference type="ARBA" id="ARBA00038092"/>
    </source>
</evidence>
<comment type="similarity">
    <text evidence="5">Belongs to the DPH7 family.</text>
</comment>
<dbReference type="EC" id="3.1.1.97" evidence="6"/>
<comment type="catalytic activity">
    <reaction evidence="7">
        <text>diphthine methyl ester-[translation elongation factor 2] + H2O = diphthine-[translation elongation factor 2] + methanol + H(+)</text>
        <dbReference type="Rhea" id="RHEA:42656"/>
        <dbReference type="Rhea" id="RHEA-COMP:10172"/>
        <dbReference type="Rhea" id="RHEA-COMP:10173"/>
        <dbReference type="ChEBI" id="CHEBI:15377"/>
        <dbReference type="ChEBI" id="CHEBI:15378"/>
        <dbReference type="ChEBI" id="CHEBI:17790"/>
        <dbReference type="ChEBI" id="CHEBI:79005"/>
        <dbReference type="ChEBI" id="CHEBI:82696"/>
        <dbReference type="EC" id="3.1.1.97"/>
    </reaction>
</comment>
<keyword evidence="3" id="KW-0677">Repeat</keyword>
<evidence type="ECO:0000256" key="1">
    <source>
        <dbReference type="ARBA" id="ARBA00005156"/>
    </source>
</evidence>
<dbReference type="AlphaFoldDB" id="A0A9P6HEW8"/>
<accession>A0A9P6HEW8</accession>
<evidence type="ECO:0000256" key="2">
    <source>
        <dbReference type="ARBA" id="ARBA00022574"/>
    </source>
</evidence>
<dbReference type="GO" id="GO:0005737">
    <property type="term" value="C:cytoplasm"/>
    <property type="evidence" value="ECO:0007669"/>
    <property type="project" value="TreeGrafter"/>
</dbReference>
<reference evidence="8" key="2">
    <citation type="submission" date="2020-11" db="EMBL/GenBank/DDBJ databases">
        <authorList>
            <consortium name="DOE Joint Genome Institute"/>
            <person name="Kuo A."/>
            <person name="Miyauchi S."/>
            <person name="Kiss E."/>
            <person name="Drula E."/>
            <person name="Kohler A."/>
            <person name="Sanchez-Garcia M."/>
            <person name="Andreopoulos B."/>
            <person name="Barry K.W."/>
            <person name="Bonito G."/>
            <person name="Buee M."/>
            <person name="Carver A."/>
            <person name="Chen C."/>
            <person name="Cichocki N."/>
            <person name="Clum A."/>
            <person name="Culley D."/>
            <person name="Crous P.W."/>
            <person name="Fauchery L."/>
            <person name="Girlanda M."/>
            <person name="Hayes R."/>
            <person name="Keri Z."/>
            <person name="Labutti K."/>
            <person name="Lipzen A."/>
            <person name="Lombard V."/>
            <person name="Magnuson J."/>
            <person name="Maillard F."/>
            <person name="Morin E."/>
            <person name="Murat C."/>
            <person name="Nolan M."/>
            <person name="Ohm R."/>
            <person name="Pangilinan J."/>
            <person name="Pereira M."/>
            <person name="Perotto S."/>
            <person name="Peter M."/>
            <person name="Riley R."/>
            <person name="Sitrit Y."/>
            <person name="Stielow B."/>
            <person name="Szollosi G."/>
            <person name="Zifcakova L."/>
            <person name="Stursova M."/>
            <person name="Spatafora J.W."/>
            <person name="Tedersoo L."/>
            <person name="Vaario L.-M."/>
            <person name="Yamada A."/>
            <person name="Yan M."/>
            <person name="Wang P."/>
            <person name="Xu J."/>
            <person name="Bruns T."/>
            <person name="Baldrian P."/>
            <person name="Vilgalys R."/>
            <person name="Henrissat B."/>
            <person name="Grigoriev I.V."/>
            <person name="Hibbett D."/>
            <person name="Nagy L.G."/>
            <person name="Martin F.M."/>
        </authorList>
    </citation>
    <scope>NUCLEOTIDE SEQUENCE</scope>
    <source>
        <strain evidence="8">UH-Tt-Lm1</strain>
    </source>
</reference>
<dbReference type="InterPro" id="IPR036322">
    <property type="entry name" value="WD40_repeat_dom_sf"/>
</dbReference>
<dbReference type="InterPro" id="IPR015943">
    <property type="entry name" value="WD40/YVTN_repeat-like_dom_sf"/>
</dbReference>
<dbReference type="OrthoDB" id="1930760at2759"/>
<dbReference type="InterPro" id="IPR001680">
    <property type="entry name" value="WD40_rpt"/>
</dbReference>
<reference evidence="8" key="1">
    <citation type="journal article" date="2020" name="Nat. Commun.">
        <title>Large-scale genome sequencing of mycorrhizal fungi provides insights into the early evolution of symbiotic traits.</title>
        <authorList>
            <person name="Miyauchi S."/>
            <person name="Kiss E."/>
            <person name="Kuo A."/>
            <person name="Drula E."/>
            <person name="Kohler A."/>
            <person name="Sanchez-Garcia M."/>
            <person name="Morin E."/>
            <person name="Andreopoulos B."/>
            <person name="Barry K.W."/>
            <person name="Bonito G."/>
            <person name="Buee M."/>
            <person name="Carver A."/>
            <person name="Chen C."/>
            <person name="Cichocki N."/>
            <person name="Clum A."/>
            <person name="Culley D."/>
            <person name="Crous P.W."/>
            <person name="Fauchery L."/>
            <person name="Girlanda M."/>
            <person name="Hayes R.D."/>
            <person name="Keri Z."/>
            <person name="LaButti K."/>
            <person name="Lipzen A."/>
            <person name="Lombard V."/>
            <person name="Magnuson J."/>
            <person name="Maillard F."/>
            <person name="Murat C."/>
            <person name="Nolan M."/>
            <person name="Ohm R.A."/>
            <person name="Pangilinan J."/>
            <person name="Pereira M.F."/>
            <person name="Perotto S."/>
            <person name="Peter M."/>
            <person name="Pfister S."/>
            <person name="Riley R."/>
            <person name="Sitrit Y."/>
            <person name="Stielow J.B."/>
            <person name="Szollosi G."/>
            <person name="Zifcakova L."/>
            <person name="Stursova M."/>
            <person name="Spatafora J.W."/>
            <person name="Tedersoo L."/>
            <person name="Vaario L.M."/>
            <person name="Yamada A."/>
            <person name="Yan M."/>
            <person name="Wang P."/>
            <person name="Xu J."/>
            <person name="Bruns T."/>
            <person name="Baldrian P."/>
            <person name="Vilgalys R."/>
            <person name="Dunand C."/>
            <person name="Henrissat B."/>
            <person name="Grigoriev I.V."/>
            <person name="Hibbett D."/>
            <person name="Nagy L.G."/>
            <person name="Martin F.M."/>
        </authorList>
    </citation>
    <scope>NUCLEOTIDE SEQUENCE</scope>
    <source>
        <strain evidence="8">UH-Tt-Lm1</strain>
    </source>
</reference>
<name>A0A9P6HEW8_9AGAM</name>
<dbReference type="Gene3D" id="2.130.10.10">
    <property type="entry name" value="YVTN repeat-like/Quinoprotein amine dehydrogenase"/>
    <property type="match status" value="1"/>
</dbReference>
<comment type="pathway">
    <text evidence="1">Protein modification; peptidyl-diphthamide biosynthesis.</text>
</comment>
<evidence type="ECO:0000256" key="4">
    <source>
        <dbReference type="ARBA" id="ARBA00022801"/>
    </source>
</evidence>
<dbReference type="InterPro" id="IPR052415">
    <property type="entry name" value="Diphthine_MTase"/>
</dbReference>
<keyword evidence="2" id="KW-0853">WD repeat</keyword>
<evidence type="ECO:0000256" key="7">
    <source>
        <dbReference type="ARBA" id="ARBA00047551"/>
    </source>
</evidence>
<evidence type="ECO:0000313" key="9">
    <source>
        <dbReference type="Proteomes" id="UP000736335"/>
    </source>
</evidence>
<dbReference type="EMBL" id="WIUZ02000006">
    <property type="protein sequence ID" value="KAF9785855.1"/>
    <property type="molecule type" value="Genomic_DNA"/>
</dbReference>
<sequence>MTTSLKKFDTGFPADAVEFCPHPLAQDILVCGTYKLLEEQDHAGKQQRVGRCLFFAVLADGNLTLLQEFSLPAIPDIKWCHMSSAVDPVIAVADSEGGINLLHWSVSERKATLFQKVACGSADTLCLSLDWDNRRLSSRYSVNLIRDLPVVQGYSSLGSLVVSQSDGSLSLLRSRDGIMTVVENWHAHDYEPWISAWNYWDTNVIFSGGDDLRMKGWDVRQGFDSPIFENRRFESGITTIQTHPHVEHLIAVGSYDEKVRLFDTRMPLRTLQEAHVGGGVWRVKWHPSEDRREDLLVACMHDGLKVIQFDQGLPDIARGGFKLLHRFDQHESMAYGADWSFVSRGESTSLVASCSFYDQTLHLWRG</sequence>
<dbReference type="GO" id="GO:0061685">
    <property type="term" value="F:diphthine methylesterase activity"/>
    <property type="evidence" value="ECO:0007669"/>
    <property type="project" value="UniProtKB-EC"/>
</dbReference>
<dbReference type="PANTHER" id="PTHR46042">
    <property type="entry name" value="DIPHTHINE METHYLTRANSFERASE"/>
    <property type="match status" value="1"/>
</dbReference>
<dbReference type="PANTHER" id="PTHR46042:SF1">
    <property type="entry name" value="DIPHTHINE METHYLTRANSFERASE"/>
    <property type="match status" value="1"/>
</dbReference>
<dbReference type="SUPFAM" id="SSF50978">
    <property type="entry name" value="WD40 repeat-like"/>
    <property type="match status" value="1"/>
</dbReference>
<dbReference type="SMART" id="SM00320">
    <property type="entry name" value="WD40"/>
    <property type="match status" value="4"/>
</dbReference>